<dbReference type="InterPro" id="IPR029052">
    <property type="entry name" value="Metallo-depent_PP-like"/>
</dbReference>
<proteinExistence type="predicted"/>
<evidence type="ECO:0000256" key="1">
    <source>
        <dbReference type="ARBA" id="ARBA00022801"/>
    </source>
</evidence>
<keyword evidence="2" id="KW-0325">Glycoprotein</keyword>
<protein>
    <recommendedName>
        <fullName evidence="5">Calcineurin-like phosphoesterase domain-containing protein</fullName>
    </recommendedName>
</protein>
<dbReference type="STRING" id="65357.A0A024G784"/>
<keyword evidence="4" id="KW-1185">Reference proteome</keyword>
<keyword evidence="1" id="KW-0378">Hydrolase</keyword>
<dbReference type="OrthoDB" id="348678at2759"/>
<dbReference type="PANTHER" id="PTHR10340:SF57">
    <property type="entry name" value="METALLOPHOS DOMAIN-CONTAINING PROTEIN"/>
    <property type="match status" value="1"/>
</dbReference>
<evidence type="ECO:0000313" key="3">
    <source>
        <dbReference type="EMBL" id="CCI42618.1"/>
    </source>
</evidence>
<dbReference type="SUPFAM" id="SSF56300">
    <property type="entry name" value="Metallo-dependent phosphatases"/>
    <property type="match status" value="1"/>
</dbReference>
<gene>
    <name evidence="3" type="ORF">BN9_034020</name>
</gene>
<name>A0A024G784_9STRA</name>
<dbReference type="Proteomes" id="UP000053237">
    <property type="component" value="Unassembled WGS sequence"/>
</dbReference>
<evidence type="ECO:0008006" key="5">
    <source>
        <dbReference type="Google" id="ProtNLM"/>
    </source>
</evidence>
<dbReference type="PANTHER" id="PTHR10340">
    <property type="entry name" value="SPHINGOMYELIN PHOSPHODIESTERASE"/>
    <property type="match status" value="1"/>
</dbReference>
<dbReference type="GO" id="GO:0016787">
    <property type="term" value="F:hydrolase activity"/>
    <property type="evidence" value="ECO:0007669"/>
    <property type="project" value="UniProtKB-KW"/>
</dbReference>
<accession>A0A024G784</accession>
<dbReference type="InParanoid" id="A0A024G784"/>
<dbReference type="Gene3D" id="3.60.21.10">
    <property type="match status" value="1"/>
</dbReference>
<organism evidence="3 4">
    <name type="scientific">Albugo candida</name>
    <dbReference type="NCBI Taxonomy" id="65357"/>
    <lineage>
        <taxon>Eukaryota</taxon>
        <taxon>Sar</taxon>
        <taxon>Stramenopiles</taxon>
        <taxon>Oomycota</taxon>
        <taxon>Peronosporomycetes</taxon>
        <taxon>Albuginales</taxon>
        <taxon>Albuginaceae</taxon>
        <taxon>Albugo</taxon>
    </lineage>
</organism>
<evidence type="ECO:0000313" key="4">
    <source>
        <dbReference type="Proteomes" id="UP000053237"/>
    </source>
</evidence>
<sequence>MTTTVGNADVSPNYYMAITNGDTINPTLSEISQAWETLLEPVQLNDFRNKGYTLRDIDERLTVLILNTGPYAKNRNGESTNIRLEDPLGQFEWLTTQLKQLESQNRLVYICGHIPPMLHMTDGQYQWKGKYIEMYKAVIAPFVAIIKAQIFGHVHAHEMHLFQLKNVFVPLYTVGAISPKYWNNPSFVVWEYDKGTYEFLDYHVYASTELPFEKWGHLFSATESFGLTNLSSDQLRALSARFKSGNADKLYGIYQKNRYAHAPTKSPECKDAACQAVVACSFEWHTNIYELAECQTKKAKALEDKGLERGGDLRILGVIKSMMESESGDPSKTADVLHPKRDLEVDGSLRLMDVTRVSRVLDPAMETGLAEKPASNIPSTCATAFLAFLLLATIMRVLDKVFGIKFRWRRLVKGTETEKSRVMKLAP</sequence>
<comment type="caution">
    <text evidence="3">The sequence shown here is derived from an EMBL/GenBank/DDBJ whole genome shotgun (WGS) entry which is preliminary data.</text>
</comment>
<dbReference type="AlphaFoldDB" id="A0A024G784"/>
<dbReference type="EMBL" id="CAIX01000036">
    <property type="protein sequence ID" value="CCI42618.1"/>
    <property type="molecule type" value="Genomic_DNA"/>
</dbReference>
<evidence type="ECO:0000256" key="2">
    <source>
        <dbReference type="ARBA" id="ARBA00023180"/>
    </source>
</evidence>
<reference evidence="3 4" key="1">
    <citation type="submission" date="2012-05" db="EMBL/GenBank/DDBJ databases">
        <title>Recombination and specialization in a pathogen metapopulation.</title>
        <authorList>
            <person name="Gardiner A."/>
            <person name="Kemen E."/>
            <person name="Schultz-Larsen T."/>
            <person name="MacLean D."/>
            <person name="Van Oosterhout C."/>
            <person name="Jones J.D.G."/>
        </authorList>
    </citation>
    <scope>NUCLEOTIDE SEQUENCE [LARGE SCALE GENOMIC DNA]</scope>
    <source>
        <strain evidence="3 4">Ac Nc2</strain>
    </source>
</reference>